<evidence type="ECO:0000256" key="4">
    <source>
        <dbReference type="PROSITE-ProRule" id="PRU00134"/>
    </source>
</evidence>
<dbReference type="AlphaFoldDB" id="A0A2T2PC53"/>
<organism evidence="7 8">
    <name type="scientific">Corynespora cassiicola Philippines</name>
    <dbReference type="NCBI Taxonomy" id="1448308"/>
    <lineage>
        <taxon>Eukaryota</taxon>
        <taxon>Fungi</taxon>
        <taxon>Dikarya</taxon>
        <taxon>Ascomycota</taxon>
        <taxon>Pezizomycotina</taxon>
        <taxon>Dothideomycetes</taxon>
        <taxon>Pleosporomycetidae</taxon>
        <taxon>Pleosporales</taxon>
        <taxon>Corynesporascaceae</taxon>
        <taxon>Corynespora</taxon>
    </lineage>
</organism>
<evidence type="ECO:0000256" key="5">
    <source>
        <dbReference type="SAM" id="MobiDB-lite"/>
    </source>
</evidence>
<evidence type="ECO:0000313" key="8">
    <source>
        <dbReference type="Proteomes" id="UP000240883"/>
    </source>
</evidence>
<evidence type="ECO:0000256" key="3">
    <source>
        <dbReference type="ARBA" id="ARBA00022833"/>
    </source>
</evidence>
<feature type="domain" description="MYND-type" evidence="6">
    <location>
        <begin position="92"/>
        <end position="129"/>
    </location>
</feature>
<name>A0A2T2PC53_CORCC</name>
<evidence type="ECO:0000259" key="6">
    <source>
        <dbReference type="PROSITE" id="PS50865"/>
    </source>
</evidence>
<keyword evidence="1" id="KW-0479">Metal-binding</keyword>
<protein>
    <recommendedName>
        <fullName evidence="6">MYND-type domain-containing protein</fullName>
    </recommendedName>
</protein>
<dbReference type="PROSITE" id="PS01360">
    <property type="entry name" value="ZF_MYND_1"/>
    <property type="match status" value="1"/>
</dbReference>
<accession>A0A2T2PC53</accession>
<feature type="compositionally biased region" description="Polar residues" evidence="5">
    <location>
        <begin position="41"/>
        <end position="58"/>
    </location>
</feature>
<keyword evidence="8" id="KW-1185">Reference proteome</keyword>
<proteinExistence type="predicted"/>
<keyword evidence="3" id="KW-0862">Zinc</keyword>
<dbReference type="SUPFAM" id="SSF144232">
    <property type="entry name" value="HIT/MYND zinc finger-like"/>
    <property type="match status" value="1"/>
</dbReference>
<keyword evidence="2 4" id="KW-0863">Zinc-finger</keyword>
<gene>
    <name evidence="7" type="ORF">BS50DRAFT_628341</name>
</gene>
<feature type="region of interest" description="Disordered" evidence="5">
    <location>
        <begin position="131"/>
        <end position="156"/>
    </location>
</feature>
<dbReference type="Gene3D" id="6.10.140.2220">
    <property type="match status" value="1"/>
</dbReference>
<evidence type="ECO:0000256" key="2">
    <source>
        <dbReference type="ARBA" id="ARBA00022771"/>
    </source>
</evidence>
<sequence length="156" mass="16405">MPPRSVCLNVFTTSLGNGKEAVESVRDMAADKSAFGDDKVVQSQQNVRRDSTQTSPNGSIVAPTPAHIATADINIAAFSNHVAATRAVPSACDVCATSGGLSRCSRCKSRYYCSRSCQKLDWKSHKLDCGPGGANSAQSTPNVSTPASPINDIEMK</sequence>
<dbReference type="EMBL" id="KZ678128">
    <property type="protein sequence ID" value="PSN75116.1"/>
    <property type="molecule type" value="Genomic_DNA"/>
</dbReference>
<feature type="region of interest" description="Disordered" evidence="5">
    <location>
        <begin position="35"/>
        <end position="62"/>
    </location>
</feature>
<evidence type="ECO:0000256" key="1">
    <source>
        <dbReference type="ARBA" id="ARBA00022723"/>
    </source>
</evidence>
<dbReference type="STRING" id="1448308.A0A2T2PC53"/>
<feature type="compositionally biased region" description="Polar residues" evidence="5">
    <location>
        <begin position="135"/>
        <end position="148"/>
    </location>
</feature>
<dbReference type="InterPro" id="IPR002893">
    <property type="entry name" value="Znf_MYND"/>
</dbReference>
<dbReference type="Proteomes" id="UP000240883">
    <property type="component" value="Unassembled WGS sequence"/>
</dbReference>
<evidence type="ECO:0000313" key="7">
    <source>
        <dbReference type="EMBL" id="PSN75116.1"/>
    </source>
</evidence>
<dbReference type="OrthoDB" id="432970at2759"/>
<dbReference type="PROSITE" id="PS50865">
    <property type="entry name" value="ZF_MYND_2"/>
    <property type="match status" value="1"/>
</dbReference>
<reference evidence="7 8" key="1">
    <citation type="journal article" date="2018" name="Front. Microbiol.">
        <title>Genome-Wide Analysis of Corynespora cassiicola Leaf Fall Disease Putative Effectors.</title>
        <authorList>
            <person name="Lopez D."/>
            <person name="Ribeiro S."/>
            <person name="Label P."/>
            <person name="Fumanal B."/>
            <person name="Venisse J.S."/>
            <person name="Kohler A."/>
            <person name="de Oliveira R.R."/>
            <person name="Labutti K."/>
            <person name="Lipzen A."/>
            <person name="Lail K."/>
            <person name="Bauer D."/>
            <person name="Ohm R.A."/>
            <person name="Barry K.W."/>
            <person name="Spatafora J."/>
            <person name="Grigoriev I.V."/>
            <person name="Martin F.M."/>
            <person name="Pujade-Renaud V."/>
        </authorList>
    </citation>
    <scope>NUCLEOTIDE SEQUENCE [LARGE SCALE GENOMIC DNA]</scope>
    <source>
        <strain evidence="7 8">Philippines</strain>
    </source>
</reference>
<dbReference type="GO" id="GO:0008270">
    <property type="term" value="F:zinc ion binding"/>
    <property type="evidence" value="ECO:0007669"/>
    <property type="project" value="UniProtKB-KW"/>
</dbReference>
<dbReference type="Pfam" id="PF01753">
    <property type="entry name" value="zf-MYND"/>
    <property type="match status" value="1"/>
</dbReference>